<accession>A0A5B9MQ37</accession>
<protein>
    <submittedName>
        <fullName evidence="2">Neutral/alkaline non-lysosomal ceramidase</fullName>
    </submittedName>
</protein>
<feature type="domain" description="Neutral/alkaline non-lysosomal ceramidase N-terminal" evidence="1">
    <location>
        <begin position="47"/>
        <end position="305"/>
    </location>
</feature>
<evidence type="ECO:0000313" key="3">
    <source>
        <dbReference type="Proteomes" id="UP000321353"/>
    </source>
</evidence>
<keyword evidence="3" id="KW-1185">Reference proteome</keyword>
<name>A0A5B9MQ37_9BACT</name>
<dbReference type="EMBL" id="CP036264">
    <property type="protein sequence ID" value="QEG01826.1"/>
    <property type="molecule type" value="Genomic_DNA"/>
</dbReference>
<gene>
    <name evidence="2" type="ORF">Mal15_59070</name>
</gene>
<evidence type="ECO:0000259" key="1">
    <source>
        <dbReference type="Pfam" id="PF04734"/>
    </source>
</evidence>
<dbReference type="AlphaFoldDB" id="A0A5B9MQ37"/>
<dbReference type="InterPro" id="IPR031329">
    <property type="entry name" value="NEUT/ALK_ceramidase_N"/>
</dbReference>
<dbReference type="Proteomes" id="UP000321353">
    <property type="component" value="Chromosome"/>
</dbReference>
<evidence type="ECO:0000313" key="2">
    <source>
        <dbReference type="EMBL" id="QEG01826.1"/>
    </source>
</evidence>
<dbReference type="RefSeq" id="WP_147870849.1">
    <property type="nucleotide sequence ID" value="NZ_CP036264.1"/>
</dbReference>
<reference evidence="2 3" key="1">
    <citation type="submission" date="2019-02" db="EMBL/GenBank/DDBJ databases">
        <title>Planctomycetal bacteria perform biofilm scaping via a novel small molecule.</title>
        <authorList>
            <person name="Jeske O."/>
            <person name="Boedeker C."/>
            <person name="Wiegand S."/>
            <person name="Breitling P."/>
            <person name="Kallscheuer N."/>
            <person name="Jogler M."/>
            <person name="Rohde M."/>
            <person name="Petersen J."/>
            <person name="Medema M.H."/>
            <person name="Surup F."/>
            <person name="Jogler C."/>
        </authorList>
    </citation>
    <scope>NUCLEOTIDE SEQUENCE [LARGE SCALE GENOMIC DNA]</scope>
    <source>
        <strain evidence="2 3">Mal15</strain>
    </source>
</reference>
<dbReference type="Pfam" id="PF04734">
    <property type="entry name" value="Ceramidase_alk"/>
    <property type="match status" value="1"/>
</dbReference>
<dbReference type="KEGG" id="smam:Mal15_59070"/>
<sequence length="495" mass="54120">MTVSHAISFSGRRVRTGNPSGLLLAATIALLILNSAGASAQSDSPIFRAGAATSNITPPLGELIVGGWEPTPAQHIHDELHARCLVLDDGKTTLAIVLCDNVGIPHDVFDAAKAQVHQATGIPIENMLMASTHTHSATTARGESKVIQQSELTDYQKFLAGRIADGIRRALNHLEPAKIGWGGVDEPSEVFNRRWFVTDPQLAANPFGGVDQVRMNPPRGHAALDRPAGPVDPEVSFVSVQSRDGRPIALLANYSLHYVGGVPRNDVSADYFGYFARAIKQRLGANETTPAFVGMLSNGTSGDVNNIDFRNKTPKRYASYEKMQEVANKIADRVYDAHTGIQFHDWVKLSAASTPLTLKVRQPTQAMRDYFAELEKQPESSPRHRREAIYARRIANLDEAPETVDIQLQTLRIGDLGIAAIPFETFTETGLELKAKAPTGDMFTIELANGSFGYLPTPRQHRYGGYETWLGTNNVQEDASEKIVETLLKLFDSMK</sequence>
<proteinExistence type="predicted"/>
<organism evidence="2 3">
    <name type="scientific">Stieleria maiorica</name>
    <dbReference type="NCBI Taxonomy" id="2795974"/>
    <lineage>
        <taxon>Bacteria</taxon>
        <taxon>Pseudomonadati</taxon>
        <taxon>Planctomycetota</taxon>
        <taxon>Planctomycetia</taxon>
        <taxon>Pirellulales</taxon>
        <taxon>Pirellulaceae</taxon>
        <taxon>Stieleria</taxon>
    </lineage>
</organism>